<feature type="region of interest" description="Disordered" evidence="3">
    <location>
        <begin position="1"/>
        <end position="49"/>
    </location>
</feature>
<organism evidence="4 5">
    <name type="scientific">Actinopolymorpha singaporensis</name>
    <dbReference type="NCBI Taxonomy" id="117157"/>
    <lineage>
        <taxon>Bacteria</taxon>
        <taxon>Bacillati</taxon>
        <taxon>Actinomycetota</taxon>
        <taxon>Actinomycetes</taxon>
        <taxon>Propionibacteriales</taxon>
        <taxon>Actinopolymorphaceae</taxon>
        <taxon>Actinopolymorpha</taxon>
    </lineage>
</organism>
<dbReference type="AlphaFoldDB" id="A0A1H1PQA8"/>
<dbReference type="Proteomes" id="UP000198983">
    <property type="component" value="Chromosome I"/>
</dbReference>
<dbReference type="PRINTS" id="PR00080">
    <property type="entry name" value="SDRFAMILY"/>
</dbReference>
<evidence type="ECO:0000256" key="3">
    <source>
        <dbReference type="SAM" id="MobiDB-lite"/>
    </source>
</evidence>
<feature type="compositionally biased region" description="Basic and acidic residues" evidence="3">
    <location>
        <begin position="32"/>
        <end position="44"/>
    </location>
</feature>
<dbReference type="CDD" id="cd05355">
    <property type="entry name" value="SDR_c1"/>
    <property type="match status" value="1"/>
</dbReference>
<dbReference type="FunFam" id="3.40.50.720:FF:000084">
    <property type="entry name" value="Short-chain dehydrogenase reductase"/>
    <property type="match status" value="1"/>
</dbReference>
<comment type="similarity">
    <text evidence="1">Belongs to the short-chain dehydrogenases/reductases (SDR) family.</text>
</comment>
<dbReference type="Gene3D" id="3.40.50.720">
    <property type="entry name" value="NAD(P)-binding Rossmann-like Domain"/>
    <property type="match status" value="1"/>
</dbReference>
<dbReference type="EMBL" id="LT629732">
    <property type="protein sequence ID" value="SDS13368.1"/>
    <property type="molecule type" value="Genomic_DNA"/>
</dbReference>
<dbReference type="GO" id="GO:0016614">
    <property type="term" value="F:oxidoreductase activity, acting on CH-OH group of donors"/>
    <property type="evidence" value="ECO:0007669"/>
    <property type="project" value="UniProtKB-ARBA"/>
</dbReference>
<dbReference type="RefSeq" id="WP_092652202.1">
    <property type="nucleotide sequence ID" value="NZ_LT629732.1"/>
</dbReference>
<dbReference type="PANTHER" id="PTHR48107">
    <property type="entry name" value="NADPH-DEPENDENT ALDEHYDE REDUCTASE-LIKE PROTEIN, CHLOROPLASTIC-RELATED"/>
    <property type="match status" value="1"/>
</dbReference>
<dbReference type="Pfam" id="PF13561">
    <property type="entry name" value="adh_short_C2"/>
    <property type="match status" value="1"/>
</dbReference>
<dbReference type="PANTHER" id="PTHR48107:SF16">
    <property type="entry name" value="NADPH-DEPENDENT ALDEHYDE REDUCTASE 1, CHLOROPLASTIC"/>
    <property type="match status" value="1"/>
</dbReference>
<evidence type="ECO:0000256" key="1">
    <source>
        <dbReference type="ARBA" id="ARBA00006484"/>
    </source>
</evidence>
<dbReference type="PRINTS" id="PR00081">
    <property type="entry name" value="GDHRDH"/>
</dbReference>
<dbReference type="InterPro" id="IPR036291">
    <property type="entry name" value="NAD(P)-bd_dom_sf"/>
</dbReference>
<dbReference type="InterPro" id="IPR020904">
    <property type="entry name" value="Sc_DH/Rdtase_CS"/>
</dbReference>
<sequence>MTQRDQPEQAAQQDPQHQHPRPEFPGQTQEHPGLDSEMEPKPDYGYDTYRGLGRLEGKKALITGGDSGIGRAVALAFAREGADVAIAYLEAEESDAAETARVVEEAGRKALRFATDLSDEGNCRRLADQVVKEFGQVDILVNNAAYQMSFDSFDKIPSDLLEHTFRTNILAMFWLTQAVLPSIPEGGTIINTSSIQAYQPTPALLPYATTKGAIVTFTKGLAEELAERGIRVNSVAPGPVWTPIIPASMPAEKAASFGSDAPLGRPGQPAELAPAFVFLASQESSFVSGQILGVTGGRLP</sequence>
<protein>
    <submittedName>
        <fullName evidence="4">NAD(P)-dependent dehydrogenase, short-chain alcohol dehydrogenase family</fullName>
    </submittedName>
</protein>
<dbReference type="OrthoDB" id="9809287at2"/>
<reference evidence="4 5" key="1">
    <citation type="submission" date="2016-10" db="EMBL/GenBank/DDBJ databases">
        <authorList>
            <person name="de Groot N.N."/>
        </authorList>
    </citation>
    <scope>NUCLEOTIDE SEQUENCE [LARGE SCALE GENOMIC DNA]</scope>
    <source>
        <strain evidence="4 5">DSM 22024</strain>
    </source>
</reference>
<keyword evidence="2" id="KW-0560">Oxidoreductase</keyword>
<name>A0A1H1PQA8_9ACTN</name>
<dbReference type="PROSITE" id="PS00061">
    <property type="entry name" value="ADH_SHORT"/>
    <property type="match status" value="1"/>
</dbReference>
<dbReference type="InterPro" id="IPR002347">
    <property type="entry name" value="SDR_fam"/>
</dbReference>
<evidence type="ECO:0000313" key="4">
    <source>
        <dbReference type="EMBL" id="SDS13368.1"/>
    </source>
</evidence>
<dbReference type="SUPFAM" id="SSF51735">
    <property type="entry name" value="NAD(P)-binding Rossmann-fold domains"/>
    <property type="match status" value="1"/>
</dbReference>
<feature type="compositionally biased region" description="Low complexity" evidence="3">
    <location>
        <begin position="1"/>
        <end position="15"/>
    </location>
</feature>
<evidence type="ECO:0000256" key="2">
    <source>
        <dbReference type="ARBA" id="ARBA00023002"/>
    </source>
</evidence>
<accession>A0A1H1PQA8</accession>
<evidence type="ECO:0000313" key="5">
    <source>
        <dbReference type="Proteomes" id="UP000198983"/>
    </source>
</evidence>
<dbReference type="STRING" id="117157.SAMN04489717_1727"/>
<dbReference type="NCBIfam" id="NF005559">
    <property type="entry name" value="PRK07231.1"/>
    <property type="match status" value="1"/>
</dbReference>
<proteinExistence type="inferred from homology"/>
<keyword evidence="5" id="KW-1185">Reference proteome</keyword>
<gene>
    <name evidence="4" type="ORF">SAMN04489717_1727</name>
</gene>